<evidence type="ECO:0000313" key="8">
    <source>
        <dbReference type="EMBL" id="MCQ4924219.1"/>
    </source>
</evidence>
<feature type="transmembrane region" description="Helical" evidence="6">
    <location>
        <begin position="78"/>
        <end position="101"/>
    </location>
</feature>
<evidence type="ECO:0000313" key="9">
    <source>
        <dbReference type="Proteomes" id="UP001524478"/>
    </source>
</evidence>
<organism evidence="8 9">
    <name type="scientific">Tissierella carlieri</name>
    <dbReference type="NCBI Taxonomy" id="689904"/>
    <lineage>
        <taxon>Bacteria</taxon>
        <taxon>Bacillati</taxon>
        <taxon>Bacillota</taxon>
        <taxon>Tissierellia</taxon>
        <taxon>Tissierellales</taxon>
        <taxon>Tissierellaceae</taxon>
        <taxon>Tissierella</taxon>
    </lineage>
</organism>
<dbReference type="InterPro" id="IPR052027">
    <property type="entry name" value="PspC"/>
</dbReference>
<feature type="transmembrane region" description="Helical" evidence="6">
    <location>
        <begin position="107"/>
        <end position="125"/>
    </location>
</feature>
<dbReference type="RefSeq" id="WP_256312011.1">
    <property type="nucleotide sequence ID" value="NZ_JANGAC010000011.1"/>
</dbReference>
<reference evidence="8 9" key="1">
    <citation type="submission" date="2022-06" db="EMBL/GenBank/DDBJ databases">
        <title>Isolation of gut microbiota from human fecal samples.</title>
        <authorList>
            <person name="Pamer E.G."/>
            <person name="Barat B."/>
            <person name="Waligurski E."/>
            <person name="Medina S."/>
            <person name="Paddock L."/>
            <person name="Mostad J."/>
        </authorList>
    </citation>
    <scope>NUCLEOTIDE SEQUENCE [LARGE SCALE GENOMIC DNA]</scope>
    <source>
        <strain evidence="8 9">DFI.7.95</strain>
    </source>
</reference>
<evidence type="ECO:0000256" key="4">
    <source>
        <dbReference type="ARBA" id="ARBA00022989"/>
    </source>
</evidence>
<evidence type="ECO:0000256" key="5">
    <source>
        <dbReference type="ARBA" id="ARBA00023136"/>
    </source>
</evidence>
<keyword evidence="2" id="KW-1003">Cell membrane</keyword>
<dbReference type="Pfam" id="PF04024">
    <property type="entry name" value="PspC"/>
    <property type="match status" value="1"/>
</dbReference>
<dbReference type="PANTHER" id="PTHR33885:SF3">
    <property type="entry name" value="PHAGE SHOCK PROTEIN C"/>
    <property type="match status" value="1"/>
</dbReference>
<keyword evidence="5 6" id="KW-0472">Membrane</keyword>
<evidence type="ECO:0000256" key="6">
    <source>
        <dbReference type="SAM" id="Phobius"/>
    </source>
</evidence>
<proteinExistence type="predicted"/>
<keyword evidence="4 6" id="KW-1133">Transmembrane helix</keyword>
<feature type="domain" description="Phage shock protein PspC N-terminal" evidence="7">
    <location>
        <begin position="3"/>
        <end position="59"/>
    </location>
</feature>
<gene>
    <name evidence="8" type="ORF">NE686_14045</name>
</gene>
<sequence>MNKLKRSKSNRVFSGVCGGLGEYFNIDPTIVRIVWVLLGLPSFGTTFVVYLICSFVIPEDDGIIHSDDYNEKLRNNTPLLIGGGLIIWGSFLLAKILFPWFTIRLASLWRFWPILLILLGIYILINQRDK</sequence>
<feature type="transmembrane region" description="Helical" evidence="6">
    <location>
        <begin position="33"/>
        <end position="57"/>
    </location>
</feature>
<protein>
    <submittedName>
        <fullName evidence="8">PspC domain-containing protein</fullName>
    </submittedName>
</protein>
<evidence type="ECO:0000259" key="7">
    <source>
        <dbReference type="Pfam" id="PF04024"/>
    </source>
</evidence>
<accession>A0ABT1SCK7</accession>
<name>A0ABT1SCK7_9FIRM</name>
<dbReference type="InterPro" id="IPR007168">
    <property type="entry name" value="Phageshock_PspC_N"/>
</dbReference>
<evidence type="ECO:0000256" key="1">
    <source>
        <dbReference type="ARBA" id="ARBA00004162"/>
    </source>
</evidence>
<dbReference type="EMBL" id="JANGAC010000011">
    <property type="protein sequence ID" value="MCQ4924219.1"/>
    <property type="molecule type" value="Genomic_DNA"/>
</dbReference>
<keyword evidence="3 6" id="KW-0812">Transmembrane</keyword>
<comment type="subcellular location">
    <subcellularLocation>
        <location evidence="1">Cell membrane</location>
        <topology evidence="1">Single-pass membrane protein</topology>
    </subcellularLocation>
</comment>
<keyword evidence="9" id="KW-1185">Reference proteome</keyword>
<dbReference type="PANTHER" id="PTHR33885">
    <property type="entry name" value="PHAGE SHOCK PROTEIN C"/>
    <property type="match status" value="1"/>
</dbReference>
<evidence type="ECO:0000256" key="3">
    <source>
        <dbReference type="ARBA" id="ARBA00022692"/>
    </source>
</evidence>
<comment type="caution">
    <text evidence="8">The sequence shown here is derived from an EMBL/GenBank/DDBJ whole genome shotgun (WGS) entry which is preliminary data.</text>
</comment>
<evidence type="ECO:0000256" key="2">
    <source>
        <dbReference type="ARBA" id="ARBA00022475"/>
    </source>
</evidence>
<dbReference type="Proteomes" id="UP001524478">
    <property type="component" value="Unassembled WGS sequence"/>
</dbReference>